<evidence type="ECO:0000313" key="2">
    <source>
        <dbReference type="Proteomes" id="UP001469553"/>
    </source>
</evidence>
<keyword evidence="2" id="KW-1185">Reference proteome</keyword>
<dbReference type="Proteomes" id="UP001469553">
    <property type="component" value="Unassembled WGS sequence"/>
</dbReference>
<gene>
    <name evidence="1" type="ORF">AMECASPLE_026026</name>
</gene>
<evidence type="ECO:0000313" key="1">
    <source>
        <dbReference type="EMBL" id="MEQ2288746.1"/>
    </source>
</evidence>
<name>A0ABV0Y4W8_9TELE</name>
<reference evidence="1 2" key="1">
    <citation type="submission" date="2021-06" db="EMBL/GenBank/DDBJ databases">
        <authorList>
            <person name="Palmer J.M."/>
        </authorList>
    </citation>
    <scope>NUCLEOTIDE SEQUENCE [LARGE SCALE GENOMIC DNA]</scope>
    <source>
        <strain evidence="1 2">AS_MEX2019</strain>
        <tissue evidence="1">Muscle</tissue>
    </source>
</reference>
<comment type="caution">
    <text evidence="1">The sequence shown here is derived from an EMBL/GenBank/DDBJ whole genome shotgun (WGS) entry which is preliminary data.</text>
</comment>
<sequence length="69" mass="7858">MSSVTGEECQRCETEEMRDTCCWGFQGGVCCKDPSPGRCAKQSRKTFSLSSSFLMWLKFPRNQEGYFLA</sequence>
<proteinExistence type="predicted"/>
<protein>
    <submittedName>
        <fullName evidence="1">Uncharacterized protein</fullName>
    </submittedName>
</protein>
<dbReference type="EMBL" id="JAHRIP010021428">
    <property type="protein sequence ID" value="MEQ2288746.1"/>
    <property type="molecule type" value="Genomic_DNA"/>
</dbReference>
<accession>A0ABV0Y4W8</accession>
<organism evidence="1 2">
    <name type="scientific">Ameca splendens</name>
    <dbReference type="NCBI Taxonomy" id="208324"/>
    <lineage>
        <taxon>Eukaryota</taxon>
        <taxon>Metazoa</taxon>
        <taxon>Chordata</taxon>
        <taxon>Craniata</taxon>
        <taxon>Vertebrata</taxon>
        <taxon>Euteleostomi</taxon>
        <taxon>Actinopterygii</taxon>
        <taxon>Neopterygii</taxon>
        <taxon>Teleostei</taxon>
        <taxon>Neoteleostei</taxon>
        <taxon>Acanthomorphata</taxon>
        <taxon>Ovalentaria</taxon>
        <taxon>Atherinomorphae</taxon>
        <taxon>Cyprinodontiformes</taxon>
        <taxon>Goodeidae</taxon>
        <taxon>Ameca</taxon>
    </lineage>
</organism>